<organism evidence="1 2">
    <name type="scientific">Cylindrotheca closterium</name>
    <dbReference type="NCBI Taxonomy" id="2856"/>
    <lineage>
        <taxon>Eukaryota</taxon>
        <taxon>Sar</taxon>
        <taxon>Stramenopiles</taxon>
        <taxon>Ochrophyta</taxon>
        <taxon>Bacillariophyta</taxon>
        <taxon>Bacillariophyceae</taxon>
        <taxon>Bacillariophycidae</taxon>
        <taxon>Bacillariales</taxon>
        <taxon>Bacillariaceae</taxon>
        <taxon>Cylindrotheca</taxon>
    </lineage>
</organism>
<dbReference type="InterPro" id="IPR026906">
    <property type="entry name" value="LRR_5"/>
</dbReference>
<protein>
    <submittedName>
        <fullName evidence="1">Uncharacterized protein</fullName>
    </submittedName>
</protein>
<reference evidence="1" key="1">
    <citation type="submission" date="2023-08" db="EMBL/GenBank/DDBJ databases">
        <authorList>
            <person name="Audoor S."/>
            <person name="Bilcke G."/>
        </authorList>
    </citation>
    <scope>NUCLEOTIDE SEQUENCE</scope>
</reference>
<comment type="caution">
    <text evidence="1">The sequence shown here is derived from an EMBL/GenBank/DDBJ whole genome shotgun (WGS) entry which is preliminary data.</text>
</comment>
<dbReference type="SUPFAM" id="SSF48403">
    <property type="entry name" value="Ankyrin repeat"/>
    <property type="match status" value="1"/>
</dbReference>
<sequence length="651" mass="73253">MTMKGKAEEYPSGINVQNGHLQIDNILWELPNEAIRKCSTLVQVSLPTSVRVIGEYCFAQCTSLKTAEIPNSVEVVGKAAFYYCTNLTDVTIAQDQSKLRVIGELAFGVCRALKTIETPETVAEIAPKAFQACLDLEKATITGNKLRSVEEEVFSGCSSLTEVLLPYSVTIIKKQAFRGCRKLHTALQQGQQQEIGVKRAFLPSIVHIGNGAFESCQSIETFQLSGNIRTIGQYSFKDCENLEHFEFPEGLEVIEDRAMARCFALGFARLPTSLISIGEEAFHSCETLQSVIMAPKKLSRLRSVGHRAFGRCLSLCNIYFPTNASVGITALEGCERLKELVKGYAWSDDQIIELYQGRFDGLPLHQLCYHQSYFSTKELGEILCSGARMAEDVNGIDVCGMTPLHLLALARVSNLDLWNYMIGQNRSNIMAMDNRGHLPLGYLLLNNCEPTILDLYFSARHESYPYQSSLEYIAENTLPYSRVKLHVVLQLSLQRLVEDLENEEWKQSVMDEANEICKSFNSKDRIRKASQLQCNTLQKYQMKKVSSLLELAVWNVKIHETTTKKTHAASSSPEDKIHRQNCRLQCGDEVIIRNVLPFLPFEIKDGDFELIGRMNGKPIPDFRYGPKPQDVRYVQAPQTVSLASLFGVEYW</sequence>
<proteinExistence type="predicted"/>
<accession>A0AAD2FSQ6</accession>
<gene>
    <name evidence="1" type="ORF">CYCCA115_LOCUS12702</name>
</gene>
<name>A0AAD2FSQ6_9STRA</name>
<dbReference type="Gene3D" id="3.80.10.10">
    <property type="entry name" value="Ribonuclease Inhibitor"/>
    <property type="match status" value="2"/>
</dbReference>
<keyword evidence="2" id="KW-1185">Reference proteome</keyword>
<dbReference type="EMBL" id="CAKOGP040001770">
    <property type="protein sequence ID" value="CAJ1950678.1"/>
    <property type="molecule type" value="Genomic_DNA"/>
</dbReference>
<dbReference type="InterPro" id="IPR032675">
    <property type="entry name" value="LRR_dom_sf"/>
</dbReference>
<dbReference type="PANTHER" id="PTHR45661">
    <property type="entry name" value="SURFACE ANTIGEN"/>
    <property type="match status" value="1"/>
</dbReference>
<evidence type="ECO:0000313" key="2">
    <source>
        <dbReference type="Proteomes" id="UP001295423"/>
    </source>
</evidence>
<dbReference type="InterPro" id="IPR036770">
    <property type="entry name" value="Ankyrin_rpt-contain_sf"/>
</dbReference>
<dbReference type="AlphaFoldDB" id="A0AAD2FSQ6"/>
<dbReference type="Pfam" id="PF13306">
    <property type="entry name" value="LRR_5"/>
    <property type="match status" value="3"/>
</dbReference>
<evidence type="ECO:0000313" key="1">
    <source>
        <dbReference type="EMBL" id="CAJ1950678.1"/>
    </source>
</evidence>
<dbReference type="PANTHER" id="PTHR45661:SF3">
    <property type="entry name" value="IG-LIKE DOMAIN-CONTAINING PROTEIN"/>
    <property type="match status" value="1"/>
</dbReference>
<dbReference type="InterPro" id="IPR053139">
    <property type="entry name" value="Surface_bspA-like"/>
</dbReference>
<dbReference type="Proteomes" id="UP001295423">
    <property type="component" value="Unassembled WGS sequence"/>
</dbReference>
<dbReference type="SUPFAM" id="SSF52058">
    <property type="entry name" value="L domain-like"/>
    <property type="match status" value="1"/>
</dbReference>